<sequence>MGQVVIETKDLSKTYDGFTAVDKLNLHIEEGEIFGFLGPNGAGKTTTILMLLGLTEPSSGTIQVCGYNPDREPLEVKRIVGYLPEKVGFYEDLTARQNLEYTA</sequence>
<dbReference type="Gene3D" id="3.40.50.300">
    <property type="entry name" value="P-loop containing nucleotide triphosphate hydrolases"/>
    <property type="match status" value="1"/>
</dbReference>
<comment type="caution">
    <text evidence="4">The sequence shown here is derived from an EMBL/GenBank/DDBJ whole genome shotgun (WGS) entry which is preliminary data.</text>
</comment>
<name>X1KW22_9ZZZZ</name>
<dbReference type="GO" id="GO:0005524">
    <property type="term" value="F:ATP binding"/>
    <property type="evidence" value="ECO:0007669"/>
    <property type="project" value="InterPro"/>
</dbReference>
<proteinExistence type="inferred from homology"/>
<dbReference type="Pfam" id="PF00005">
    <property type="entry name" value="ABC_tran"/>
    <property type="match status" value="1"/>
</dbReference>
<dbReference type="InterPro" id="IPR003439">
    <property type="entry name" value="ABC_transporter-like_ATP-bd"/>
</dbReference>
<evidence type="ECO:0000259" key="3">
    <source>
        <dbReference type="Pfam" id="PF00005"/>
    </source>
</evidence>
<gene>
    <name evidence="4" type="ORF">S03H2_69067</name>
</gene>
<evidence type="ECO:0000256" key="2">
    <source>
        <dbReference type="ARBA" id="ARBA00022448"/>
    </source>
</evidence>
<dbReference type="AlphaFoldDB" id="X1KW22"/>
<comment type="similarity">
    <text evidence="1">Belongs to the ABC transporter superfamily.</text>
</comment>
<evidence type="ECO:0000313" key="4">
    <source>
        <dbReference type="EMBL" id="GAH94364.1"/>
    </source>
</evidence>
<evidence type="ECO:0000256" key="1">
    <source>
        <dbReference type="ARBA" id="ARBA00005417"/>
    </source>
</evidence>
<dbReference type="GO" id="GO:0016887">
    <property type="term" value="F:ATP hydrolysis activity"/>
    <property type="evidence" value="ECO:0007669"/>
    <property type="project" value="InterPro"/>
</dbReference>
<keyword evidence="2" id="KW-0813">Transport</keyword>
<dbReference type="InterPro" id="IPR027417">
    <property type="entry name" value="P-loop_NTPase"/>
</dbReference>
<reference evidence="4" key="1">
    <citation type="journal article" date="2014" name="Front. Microbiol.">
        <title>High frequency of phylogenetically diverse reductive dehalogenase-homologous genes in deep subseafloor sedimentary metagenomes.</title>
        <authorList>
            <person name="Kawai M."/>
            <person name="Futagami T."/>
            <person name="Toyoda A."/>
            <person name="Takaki Y."/>
            <person name="Nishi S."/>
            <person name="Hori S."/>
            <person name="Arai W."/>
            <person name="Tsubouchi T."/>
            <person name="Morono Y."/>
            <person name="Uchiyama I."/>
            <person name="Ito T."/>
            <person name="Fujiyama A."/>
            <person name="Inagaki F."/>
            <person name="Takami H."/>
        </authorList>
    </citation>
    <scope>NUCLEOTIDE SEQUENCE</scope>
    <source>
        <strain evidence="4">Expedition CK06-06</strain>
    </source>
</reference>
<dbReference type="PANTHER" id="PTHR43335">
    <property type="entry name" value="ABC TRANSPORTER, ATP-BINDING PROTEIN"/>
    <property type="match status" value="1"/>
</dbReference>
<feature type="non-terminal residue" evidence="4">
    <location>
        <position position="103"/>
    </location>
</feature>
<feature type="domain" description="ABC transporter" evidence="3">
    <location>
        <begin position="22"/>
        <end position="98"/>
    </location>
</feature>
<dbReference type="PANTHER" id="PTHR43335:SF4">
    <property type="entry name" value="ABC TRANSPORTER, ATP-BINDING PROTEIN"/>
    <property type="match status" value="1"/>
</dbReference>
<dbReference type="SUPFAM" id="SSF52540">
    <property type="entry name" value="P-loop containing nucleoside triphosphate hydrolases"/>
    <property type="match status" value="1"/>
</dbReference>
<dbReference type="CDD" id="cd03230">
    <property type="entry name" value="ABC_DR_subfamily_A"/>
    <property type="match status" value="1"/>
</dbReference>
<accession>X1KW22</accession>
<organism evidence="4">
    <name type="scientific">marine sediment metagenome</name>
    <dbReference type="NCBI Taxonomy" id="412755"/>
    <lineage>
        <taxon>unclassified sequences</taxon>
        <taxon>metagenomes</taxon>
        <taxon>ecological metagenomes</taxon>
    </lineage>
</organism>
<dbReference type="EMBL" id="BARU01045550">
    <property type="protein sequence ID" value="GAH94364.1"/>
    <property type="molecule type" value="Genomic_DNA"/>
</dbReference>
<protein>
    <recommendedName>
        <fullName evidence="3">ABC transporter domain-containing protein</fullName>
    </recommendedName>
</protein>